<dbReference type="AlphaFoldDB" id="A0AAJ0H6X6"/>
<organism evidence="4 5">
    <name type="scientific">Lasiosphaeria hispida</name>
    <dbReference type="NCBI Taxonomy" id="260671"/>
    <lineage>
        <taxon>Eukaryota</taxon>
        <taxon>Fungi</taxon>
        <taxon>Dikarya</taxon>
        <taxon>Ascomycota</taxon>
        <taxon>Pezizomycotina</taxon>
        <taxon>Sordariomycetes</taxon>
        <taxon>Sordariomycetidae</taxon>
        <taxon>Sordariales</taxon>
        <taxon>Lasiosphaeriaceae</taxon>
        <taxon>Lasiosphaeria</taxon>
    </lineage>
</organism>
<evidence type="ECO:0000256" key="3">
    <source>
        <dbReference type="PROSITE-ProRule" id="PRU00023"/>
    </source>
</evidence>
<dbReference type="PANTHER" id="PTHR24171">
    <property type="entry name" value="ANKYRIN REPEAT DOMAIN-CONTAINING PROTEIN 39-RELATED"/>
    <property type="match status" value="1"/>
</dbReference>
<dbReference type="InterPro" id="IPR036770">
    <property type="entry name" value="Ankyrin_rpt-contain_sf"/>
</dbReference>
<accession>A0AAJ0H6X6</accession>
<keyword evidence="2 3" id="KW-0040">ANK repeat</keyword>
<feature type="non-terminal residue" evidence="4">
    <location>
        <position position="542"/>
    </location>
</feature>
<dbReference type="Pfam" id="PF12796">
    <property type="entry name" value="Ank_2"/>
    <property type="match status" value="1"/>
</dbReference>
<protein>
    <recommendedName>
        <fullName evidence="6">Ankyrin repeat protein</fullName>
    </recommendedName>
</protein>
<dbReference type="Pfam" id="PF13637">
    <property type="entry name" value="Ank_4"/>
    <property type="match status" value="1"/>
</dbReference>
<reference evidence="4" key="1">
    <citation type="journal article" date="2023" name="Mol. Phylogenet. Evol.">
        <title>Genome-scale phylogeny and comparative genomics of the fungal order Sordariales.</title>
        <authorList>
            <person name="Hensen N."/>
            <person name="Bonometti L."/>
            <person name="Westerberg I."/>
            <person name="Brannstrom I.O."/>
            <person name="Guillou S."/>
            <person name="Cros-Aarteil S."/>
            <person name="Calhoun S."/>
            <person name="Haridas S."/>
            <person name="Kuo A."/>
            <person name="Mondo S."/>
            <person name="Pangilinan J."/>
            <person name="Riley R."/>
            <person name="LaButti K."/>
            <person name="Andreopoulos B."/>
            <person name="Lipzen A."/>
            <person name="Chen C."/>
            <person name="Yan M."/>
            <person name="Daum C."/>
            <person name="Ng V."/>
            <person name="Clum A."/>
            <person name="Steindorff A."/>
            <person name="Ohm R.A."/>
            <person name="Martin F."/>
            <person name="Silar P."/>
            <person name="Natvig D.O."/>
            <person name="Lalanne C."/>
            <person name="Gautier V."/>
            <person name="Ament-Velasquez S.L."/>
            <person name="Kruys A."/>
            <person name="Hutchinson M.I."/>
            <person name="Powell A.J."/>
            <person name="Barry K."/>
            <person name="Miller A.N."/>
            <person name="Grigoriev I.V."/>
            <person name="Debuchy R."/>
            <person name="Gladieux P."/>
            <person name="Hiltunen Thoren M."/>
            <person name="Johannesson H."/>
        </authorList>
    </citation>
    <scope>NUCLEOTIDE SEQUENCE</scope>
    <source>
        <strain evidence="4">CBS 955.72</strain>
    </source>
</reference>
<feature type="repeat" description="ANK" evidence="3">
    <location>
        <begin position="494"/>
        <end position="526"/>
    </location>
</feature>
<dbReference type="PANTHER" id="PTHR24171:SF9">
    <property type="entry name" value="ANKYRIN REPEAT DOMAIN-CONTAINING PROTEIN 39"/>
    <property type="match status" value="1"/>
</dbReference>
<sequence length="542" mass="61263">MDALFDTLTGDFTWSLTVCGEPVRFRLSREQGGLWKTYADELESALSLWLYFVHNKERRSGEKEGKVPHKANDTWLRAKGTLEKPCLRLLGSHTAALYRDLQWWMPDGAVRVIEVNDLDSTNKSSTVEVEAHRVVGFAFNAISPPPPSSDLDICQYRRKSLEPSCKDVEPSESPCKDAPLAVESYSPLKTLYAQYMFSAFMWTAAKTMEEPIKDRADVRLTQKDGMSGDSTWQSIALYSTRLSKMAQDIQTTGLGTLEEIYQGIIPPLSVSNKLPSVDAIIEWTREHARPYERLGHWKEAADAYLWLFQMAGTFPGQVNITTKATALLMEYLKALTDVIKIRKAQLFEKKDIQELEELKSKLDAKLQIGCDGNILAGLMGLYETQGRPWQCSFVQESRLIKDEDATLKFTDLHKMAHDKYCDIKRRLEASKVGIDEKDILDWTPLHYLLEYRANVNTQDIRGRTPLHYACWHNNALIAQSLLQEGAEINIQDIDGMAPIHYAAMYGCDLMIQSLIEAGADIDVVDGSGCTPFLWAAFRGHTT</sequence>
<comment type="caution">
    <text evidence="4">The sequence shown here is derived from an EMBL/GenBank/DDBJ whole genome shotgun (WGS) entry which is preliminary data.</text>
</comment>
<dbReference type="PROSITE" id="PS50088">
    <property type="entry name" value="ANK_REPEAT"/>
    <property type="match status" value="2"/>
</dbReference>
<evidence type="ECO:0008006" key="6">
    <source>
        <dbReference type="Google" id="ProtNLM"/>
    </source>
</evidence>
<dbReference type="Gene3D" id="1.25.40.20">
    <property type="entry name" value="Ankyrin repeat-containing domain"/>
    <property type="match status" value="1"/>
</dbReference>
<dbReference type="EMBL" id="JAUIQD010000008">
    <property type="protein sequence ID" value="KAK3341780.1"/>
    <property type="molecule type" value="Genomic_DNA"/>
</dbReference>
<dbReference type="PROSITE" id="PS50297">
    <property type="entry name" value="ANK_REP_REGION"/>
    <property type="match status" value="2"/>
</dbReference>
<keyword evidence="5" id="KW-1185">Reference proteome</keyword>
<evidence type="ECO:0000313" key="4">
    <source>
        <dbReference type="EMBL" id="KAK3341780.1"/>
    </source>
</evidence>
<name>A0AAJ0H6X6_9PEZI</name>
<gene>
    <name evidence="4" type="ORF">B0T25DRAFT_511143</name>
</gene>
<dbReference type="SMART" id="SM00248">
    <property type="entry name" value="ANK"/>
    <property type="match status" value="2"/>
</dbReference>
<dbReference type="Proteomes" id="UP001275084">
    <property type="component" value="Unassembled WGS sequence"/>
</dbReference>
<feature type="repeat" description="ANK" evidence="3">
    <location>
        <begin position="461"/>
        <end position="493"/>
    </location>
</feature>
<reference evidence="4" key="2">
    <citation type="submission" date="2023-06" db="EMBL/GenBank/DDBJ databases">
        <authorList>
            <consortium name="Lawrence Berkeley National Laboratory"/>
            <person name="Haridas S."/>
            <person name="Hensen N."/>
            <person name="Bonometti L."/>
            <person name="Westerberg I."/>
            <person name="Brannstrom I.O."/>
            <person name="Guillou S."/>
            <person name="Cros-Aarteil S."/>
            <person name="Calhoun S."/>
            <person name="Kuo A."/>
            <person name="Mondo S."/>
            <person name="Pangilinan J."/>
            <person name="Riley R."/>
            <person name="Labutti K."/>
            <person name="Andreopoulos B."/>
            <person name="Lipzen A."/>
            <person name="Chen C."/>
            <person name="Yanf M."/>
            <person name="Daum C."/>
            <person name="Ng V."/>
            <person name="Clum A."/>
            <person name="Steindorff A."/>
            <person name="Ohm R."/>
            <person name="Martin F."/>
            <person name="Silar P."/>
            <person name="Natvig D."/>
            <person name="Lalanne C."/>
            <person name="Gautier V."/>
            <person name="Ament-Velasquez S.L."/>
            <person name="Kruys A."/>
            <person name="Hutchinson M.I."/>
            <person name="Powell A.J."/>
            <person name="Barry K."/>
            <person name="Miller A.N."/>
            <person name="Grigoriev I.V."/>
            <person name="Debuchy R."/>
            <person name="Gladieux P."/>
            <person name="Thoren M.H."/>
            <person name="Johannesson H."/>
        </authorList>
    </citation>
    <scope>NUCLEOTIDE SEQUENCE</scope>
    <source>
        <strain evidence="4">CBS 955.72</strain>
    </source>
</reference>
<evidence type="ECO:0000256" key="1">
    <source>
        <dbReference type="ARBA" id="ARBA00022737"/>
    </source>
</evidence>
<keyword evidence="1" id="KW-0677">Repeat</keyword>
<proteinExistence type="predicted"/>
<evidence type="ECO:0000313" key="5">
    <source>
        <dbReference type="Proteomes" id="UP001275084"/>
    </source>
</evidence>
<dbReference type="InterPro" id="IPR002110">
    <property type="entry name" value="Ankyrin_rpt"/>
</dbReference>
<evidence type="ECO:0000256" key="2">
    <source>
        <dbReference type="ARBA" id="ARBA00023043"/>
    </source>
</evidence>
<dbReference type="SUPFAM" id="SSF48403">
    <property type="entry name" value="Ankyrin repeat"/>
    <property type="match status" value="1"/>
</dbReference>